<gene>
    <name evidence="1" type="ORF">CRDW_20780</name>
</gene>
<dbReference type="EMBL" id="AP029022">
    <property type="protein sequence ID" value="BEV04704.1"/>
    <property type="molecule type" value="Genomic_DNA"/>
</dbReference>
<sequence length="526" mass="59744">MKNKIILSIYSGIIIIFIYSCSAKTKLSNYNRGSYEYGGELENIIKINTTIIPTPQEQKAIQPIEKNKTVFDFSEKMGISYFEALAKVAKKPEEITDGVKINFNNTESTGIKENIIPIKKNSIDKTSFDVTFVISNIKKYYNNSLLLHPNTRLEFLVSSIKIDENSPFRIKKIDKIQTEYETLDFGKIERENEVTNKAKLSGNLDLSVDNILNNKNISNTNNTSNTTKNVDVYDDKGNKIGTIVNTNSLINTLNNENTDNNTSKKGLKADASWDYSNRELIKEAIDLKSKKMKTGFSFNNKELTISQRGNILSDISENIYVTATLELKGNNTIDNNNTYSFEELFASDLIPNSIDNLNISKTEVTYIPCKDSRNLTLRSEYEGLIRAVKNTSKSNSILEFDDLVTYYKLSGKNTNILEVDKKDYCSSIFTIKGIKNGVEYLLYFYGEESPIKILDTDKPSNFSNWINKNIQEGNINNLISKKYNMVFIPNNHNSKPIFLISSSKEKINLEELKSINIASDQIKIKE</sequence>
<reference evidence="1 2" key="1">
    <citation type="journal article" date="2020" name="Microbes Environ.">
        <title>Synthetic bacterial community of duckweed: a simple and stable system to study plant-microbe interactions.</title>
        <authorList>
            <person name="Ishizawa H."/>
            <person name="Tada M."/>
            <person name="Kuroda M."/>
            <person name="Inoue D."/>
            <person name="Futamata H."/>
            <person name="Ike M."/>
        </authorList>
    </citation>
    <scope>NUCLEOTIDE SEQUENCE [LARGE SCALE GENOMIC DNA]</scope>
    <source>
        <strain evidence="1 2">DW100</strain>
    </source>
</reference>
<evidence type="ECO:0000313" key="1">
    <source>
        <dbReference type="EMBL" id="BEV04704.1"/>
    </source>
</evidence>
<evidence type="ECO:0008006" key="3">
    <source>
        <dbReference type="Google" id="ProtNLM"/>
    </source>
</evidence>
<dbReference type="Proteomes" id="UP001380186">
    <property type="component" value="Chromosome"/>
</dbReference>
<name>A0ABN7CHF9_9FLAO</name>
<accession>A0ABN7CHF9</accession>
<protein>
    <recommendedName>
        <fullName evidence="3">Lipoprotein</fullName>
    </recommendedName>
</protein>
<keyword evidence="2" id="KW-1185">Reference proteome</keyword>
<organism evidence="1 2">
    <name type="scientific">Chryseobacterium gambrini</name>
    <dbReference type="NCBI Taxonomy" id="373672"/>
    <lineage>
        <taxon>Bacteria</taxon>
        <taxon>Pseudomonadati</taxon>
        <taxon>Bacteroidota</taxon>
        <taxon>Flavobacteriia</taxon>
        <taxon>Flavobacteriales</taxon>
        <taxon>Weeksellaceae</taxon>
        <taxon>Chryseobacterium group</taxon>
        <taxon>Chryseobacterium</taxon>
    </lineage>
</organism>
<dbReference type="PROSITE" id="PS51257">
    <property type="entry name" value="PROKAR_LIPOPROTEIN"/>
    <property type="match status" value="1"/>
</dbReference>
<evidence type="ECO:0000313" key="2">
    <source>
        <dbReference type="Proteomes" id="UP001380186"/>
    </source>
</evidence>
<dbReference type="RefSeq" id="WP_338612582.1">
    <property type="nucleotide sequence ID" value="NZ_AP029022.1"/>
</dbReference>
<proteinExistence type="predicted"/>